<name>A0A381SII9_9ZZZZ</name>
<keyword evidence="1" id="KW-0963">Cytoplasm</keyword>
<dbReference type="SUPFAM" id="SSF53335">
    <property type="entry name" value="S-adenosyl-L-methionine-dependent methyltransferases"/>
    <property type="match status" value="1"/>
</dbReference>
<proteinExistence type="inferred from homology"/>
<accession>A0A381SII9</accession>
<evidence type="ECO:0000256" key="1">
    <source>
        <dbReference type="ARBA" id="ARBA00022490"/>
    </source>
</evidence>
<reference evidence="4" key="1">
    <citation type="submission" date="2018-05" db="EMBL/GenBank/DDBJ databases">
        <authorList>
            <person name="Lanie J.A."/>
            <person name="Ng W.-L."/>
            <person name="Kazmierczak K.M."/>
            <person name="Andrzejewski T.M."/>
            <person name="Davidsen T.M."/>
            <person name="Wayne K.J."/>
            <person name="Tettelin H."/>
            <person name="Glass J.I."/>
            <person name="Rusch D."/>
            <person name="Podicherti R."/>
            <person name="Tsui H.-C.T."/>
            <person name="Winkler M.E."/>
        </authorList>
    </citation>
    <scope>NUCLEOTIDE SEQUENCE</scope>
</reference>
<sequence length="207" mass="23987">MNADESKTKLVQDLNFSDEKIAKLEIFVNEVLNYNKKYNLISKSTENDIWLRHVLDSAQLIKFIDHQKNHSLADLGTGAGFPGIVLSIFYSDILAFHVKLYEKSPVKNNFLKEIVHKIRLKVDIYDNNYQHHILNSDYIVCRAFKKLPEILRISREIAQKPHKLIVMMGKSAQEEINKASKDMIYKYKLVPSITNKDSKILLVDVAR</sequence>
<dbReference type="Gene3D" id="3.40.50.150">
    <property type="entry name" value="Vaccinia Virus protein VP39"/>
    <property type="match status" value="1"/>
</dbReference>
<dbReference type="PANTHER" id="PTHR31760:SF0">
    <property type="entry name" value="S-ADENOSYL-L-METHIONINE-DEPENDENT METHYLTRANSFERASES SUPERFAMILY PROTEIN"/>
    <property type="match status" value="1"/>
</dbReference>
<evidence type="ECO:0000256" key="2">
    <source>
        <dbReference type="ARBA" id="ARBA00022552"/>
    </source>
</evidence>
<dbReference type="EMBL" id="UINC01003164">
    <property type="protein sequence ID" value="SVA03902.1"/>
    <property type="molecule type" value="Genomic_DNA"/>
</dbReference>
<dbReference type="GO" id="GO:0070043">
    <property type="term" value="F:rRNA (guanine-N7-)-methyltransferase activity"/>
    <property type="evidence" value="ECO:0007669"/>
    <property type="project" value="TreeGrafter"/>
</dbReference>
<dbReference type="HAMAP" id="MF_00074">
    <property type="entry name" value="16SrRNA_methyltr_G"/>
    <property type="match status" value="1"/>
</dbReference>
<dbReference type="Pfam" id="PF02527">
    <property type="entry name" value="GidB"/>
    <property type="match status" value="1"/>
</dbReference>
<dbReference type="InterPro" id="IPR029063">
    <property type="entry name" value="SAM-dependent_MTases_sf"/>
</dbReference>
<keyword evidence="3" id="KW-0808">Transferase</keyword>
<dbReference type="NCBIfam" id="TIGR00138">
    <property type="entry name" value="rsmG_gidB"/>
    <property type="match status" value="1"/>
</dbReference>
<evidence type="ECO:0000256" key="3">
    <source>
        <dbReference type="ARBA" id="ARBA00022679"/>
    </source>
</evidence>
<gene>
    <name evidence="4" type="ORF">METZ01_LOCUS56756</name>
</gene>
<keyword evidence="2" id="KW-0698">rRNA processing</keyword>
<protein>
    <recommendedName>
        <fullName evidence="5">Ribosomal RNA small subunit methyltransferase G</fullName>
    </recommendedName>
</protein>
<dbReference type="InterPro" id="IPR003682">
    <property type="entry name" value="rRNA_ssu_MeTfrase_G"/>
</dbReference>
<organism evidence="4">
    <name type="scientific">marine metagenome</name>
    <dbReference type="NCBI Taxonomy" id="408172"/>
    <lineage>
        <taxon>unclassified sequences</taxon>
        <taxon>metagenomes</taxon>
        <taxon>ecological metagenomes</taxon>
    </lineage>
</organism>
<evidence type="ECO:0000313" key="4">
    <source>
        <dbReference type="EMBL" id="SVA03902.1"/>
    </source>
</evidence>
<dbReference type="PANTHER" id="PTHR31760">
    <property type="entry name" value="S-ADENOSYL-L-METHIONINE-DEPENDENT METHYLTRANSFERASES SUPERFAMILY PROTEIN"/>
    <property type="match status" value="1"/>
</dbReference>
<dbReference type="PIRSF" id="PIRSF003078">
    <property type="entry name" value="GidB"/>
    <property type="match status" value="1"/>
</dbReference>
<dbReference type="AlphaFoldDB" id="A0A381SII9"/>
<dbReference type="GO" id="GO:0005829">
    <property type="term" value="C:cytosol"/>
    <property type="evidence" value="ECO:0007669"/>
    <property type="project" value="TreeGrafter"/>
</dbReference>
<evidence type="ECO:0008006" key="5">
    <source>
        <dbReference type="Google" id="ProtNLM"/>
    </source>
</evidence>